<accession>A0A875SCM8</accession>
<sequence length="248" mass="28770">MTEMVNSLTNIAFELLALHHLYSAIMNKHSRVYIYTCIGFAVVGLGSFVFHMSLLYKYQLMDELPMIYVTAIPLGYLLGYDKSFFIKKLCHIGTVAVTLLFTYIYVYIWRNPVFHEAFYALVNLGLILKSLDAIHSLITDNKVRKLEYKLIGLALGFFALGFLIWNIDNLFCSPITLFRRNVLGLPLGFLTEGHGWWHIFTGMGIYYFILYNEILSTWIRGAEKEYKLIWYGPFAELRLKARPDIKTD</sequence>
<keyword evidence="3 9" id="KW-0812">Transmembrane</keyword>
<name>A0A875SCM8_EENNA</name>
<feature type="binding site" evidence="8">
    <location>
        <position position="51"/>
    </location>
    <ligand>
        <name>Zn(2+)</name>
        <dbReference type="ChEBI" id="CHEBI:29105"/>
        <note>catalytic</note>
    </ligand>
</feature>
<dbReference type="GO" id="GO:0046872">
    <property type="term" value="F:metal ion binding"/>
    <property type="evidence" value="ECO:0007669"/>
    <property type="project" value="UniProtKB-KW"/>
</dbReference>
<keyword evidence="7" id="KW-0106">Calcium</keyword>
<proteinExistence type="inferred from homology"/>
<dbReference type="Proteomes" id="UP000662931">
    <property type="component" value="Chromosome 4"/>
</dbReference>
<dbReference type="GeneID" id="62197323"/>
<protein>
    <recommendedName>
        <fullName evidence="12">Alkaline phytoceramidase</fullName>
    </recommendedName>
</protein>
<dbReference type="InterPro" id="IPR008901">
    <property type="entry name" value="ACER"/>
</dbReference>
<feature type="binding site" evidence="8">
    <location>
        <position position="198"/>
    </location>
    <ligand>
        <name>Zn(2+)</name>
        <dbReference type="ChEBI" id="CHEBI:29105"/>
        <note>catalytic</note>
    </ligand>
</feature>
<feature type="transmembrane region" description="Helical" evidence="9">
    <location>
        <begin position="64"/>
        <end position="80"/>
    </location>
</feature>
<dbReference type="GO" id="GO:0005789">
    <property type="term" value="C:endoplasmic reticulum membrane"/>
    <property type="evidence" value="ECO:0007669"/>
    <property type="project" value="TreeGrafter"/>
</dbReference>
<evidence type="ECO:0000256" key="8">
    <source>
        <dbReference type="PIRSR" id="PIRSR608901-2"/>
    </source>
</evidence>
<evidence type="ECO:0000256" key="5">
    <source>
        <dbReference type="ARBA" id="ARBA00022989"/>
    </source>
</evidence>
<keyword evidence="8" id="KW-0862">Zinc</keyword>
<evidence type="ECO:0000313" key="10">
    <source>
        <dbReference type="EMBL" id="QPG76534.1"/>
    </source>
</evidence>
<feature type="transmembrane region" description="Helical" evidence="9">
    <location>
        <begin position="89"/>
        <end position="106"/>
    </location>
</feature>
<keyword evidence="5 9" id="KW-1133">Transmembrane helix</keyword>
<feature type="transmembrane region" description="Helical" evidence="9">
    <location>
        <begin position="32"/>
        <end position="52"/>
    </location>
</feature>
<dbReference type="Pfam" id="PF05875">
    <property type="entry name" value="Ceramidase"/>
    <property type="match status" value="1"/>
</dbReference>
<dbReference type="GO" id="GO:0046514">
    <property type="term" value="P:ceramide catabolic process"/>
    <property type="evidence" value="ECO:0007669"/>
    <property type="project" value="TreeGrafter"/>
</dbReference>
<keyword evidence="11" id="KW-1185">Reference proteome</keyword>
<feature type="transmembrane region" description="Helical" evidence="9">
    <location>
        <begin position="195"/>
        <end position="214"/>
    </location>
</feature>
<dbReference type="PANTHER" id="PTHR46187">
    <property type="entry name" value="ALKALINE CERAMIDASE 3"/>
    <property type="match status" value="1"/>
</dbReference>
<evidence type="ECO:0008006" key="12">
    <source>
        <dbReference type="Google" id="ProtNLM"/>
    </source>
</evidence>
<organism evidence="10 11">
    <name type="scientific">Eeniella nana</name>
    <name type="common">Yeast</name>
    <name type="synonym">Brettanomyces nanus</name>
    <dbReference type="NCBI Taxonomy" id="13502"/>
    <lineage>
        <taxon>Eukaryota</taxon>
        <taxon>Fungi</taxon>
        <taxon>Dikarya</taxon>
        <taxon>Ascomycota</taxon>
        <taxon>Saccharomycotina</taxon>
        <taxon>Pichiomycetes</taxon>
        <taxon>Pichiales</taxon>
        <taxon>Pichiaceae</taxon>
        <taxon>Brettanomyces</taxon>
    </lineage>
</organism>
<feature type="binding site" evidence="8">
    <location>
        <position position="194"/>
    </location>
    <ligand>
        <name>Zn(2+)</name>
        <dbReference type="ChEBI" id="CHEBI:29105"/>
        <note>catalytic</note>
    </ligand>
</feature>
<feature type="transmembrane region" description="Helical" evidence="9">
    <location>
        <begin position="150"/>
        <end position="167"/>
    </location>
</feature>
<keyword evidence="6 9" id="KW-0472">Membrane</keyword>
<evidence type="ECO:0000313" key="11">
    <source>
        <dbReference type="Proteomes" id="UP000662931"/>
    </source>
</evidence>
<evidence type="ECO:0000256" key="7">
    <source>
        <dbReference type="PIRSR" id="PIRSR608901-1"/>
    </source>
</evidence>
<feature type="transmembrane region" description="Helical" evidence="9">
    <location>
        <begin position="118"/>
        <end position="138"/>
    </location>
</feature>
<dbReference type="AlphaFoldDB" id="A0A875SCM8"/>
<keyword evidence="7" id="KW-0479">Metal-binding</keyword>
<dbReference type="GO" id="GO:0016811">
    <property type="term" value="F:hydrolase activity, acting on carbon-nitrogen (but not peptide) bonds, in linear amides"/>
    <property type="evidence" value="ECO:0007669"/>
    <property type="project" value="InterPro"/>
</dbReference>
<comment type="similarity">
    <text evidence="2">Belongs to the alkaline ceramidase family.</text>
</comment>
<evidence type="ECO:0000256" key="1">
    <source>
        <dbReference type="ARBA" id="ARBA00004141"/>
    </source>
</evidence>
<evidence type="ECO:0000256" key="9">
    <source>
        <dbReference type="SAM" id="Phobius"/>
    </source>
</evidence>
<feature type="binding site" evidence="7">
    <location>
        <position position="3"/>
    </location>
    <ligand>
        <name>Ca(2+)</name>
        <dbReference type="ChEBI" id="CHEBI:29108"/>
    </ligand>
</feature>
<gene>
    <name evidence="10" type="ORF">FOA43_003923</name>
</gene>
<dbReference type="KEGG" id="bnn:FOA43_003923"/>
<comment type="cofactor">
    <cofactor evidence="8">
        <name>Zn(2+)</name>
        <dbReference type="ChEBI" id="CHEBI:29105"/>
    </cofactor>
</comment>
<keyword evidence="4" id="KW-0378">Hydrolase</keyword>
<evidence type="ECO:0000256" key="4">
    <source>
        <dbReference type="ARBA" id="ARBA00022801"/>
    </source>
</evidence>
<dbReference type="RefSeq" id="XP_038780099.1">
    <property type="nucleotide sequence ID" value="XM_038924171.1"/>
</dbReference>
<dbReference type="OrthoDB" id="187171at2759"/>
<reference evidence="10" key="1">
    <citation type="submission" date="2020-10" db="EMBL/GenBank/DDBJ databases">
        <authorList>
            <person name="Roach M.J.R."/>
        </authorList>
    </citation>
    <scope>NUCLEOTIDE SEQUENCE</scope>
    <source>
        <strain evidence="10">CBS 1945</strain>
    </source>
</reference>
<evidence type="ECO:0000256" key="6">
    <source>
        <dbReference type="ARBA" id="ARBA00023136"/>
    </source>
</evidence>
<dbReference type="GO" id="GO:0046513">
    <property type="term" value="P:ceramide biosynthetic process"/>
    <property type="evidence" value="ECO:0007669"/>
    <property type="project" value="TreeGrafter"/>
</dbReference>
<dbReference type="PANTHER" id="PTHR46187:SF3">
    <property type="entry name" value="ALKALINE CERAMIDASE 3"/>
    <property type="match status" value="1"/>
</dbReference>
<dbReference type="EMBL" id="CP064815">
    <property type="protein sequence ID" value="QPG76534.1"/>
    <property type="molecule type" value="Genomic_DNA"/>
</dbReference>
<evidence type="ECO:0000256" key="2">
    <source>
        <dbReference type="ARBA" id="ARBA00009780"/>
    </source>
</evidence>
<evidence type="ECO:0000256" key="3">
    <source>
        <dbReference type="ARBA" id="ARBA00022692"/>
    </source>
</evidence>
<comment type="subcellular location">
    <subcellularLocation>
        <location evidence="1">Membrane</location>
        <topology evidence="1">Multi-pass membrane protein</topology>
    </subcellularLocation>
</comment>